<protein>
    <submittedName>
        <fullName evidence="1">Uncharacterized protein</fullName>
    </submittedName>
</protein>
<name>A0A6J5SWD2_9CAUD</name>
<evidence type="ECO:0000313" key="1">
    <source>
        <dbReference type="EMBL" id="CAB4218747.1"/>
    </source>
</evidence>
<sequence>MNLNLQIEDQKRKSNLICDFVIETAYIKELASQVLNADETVKHTPVFEQACETLMDLCDRVSSSLVDLRDMIPKGILPKQGMTSEIMHPVE</sequence>
<gene>
    <name evidence="1" type="ORF">UFOVP1597_37</name>
</gene>
<dbReference type="EMBL" id="LR797461">
    <property type="protein sequence ID" value="CAB4218747.1"/>
    <property type="molecule type" value="Genomic_DNA"/>
</dbReference>
<proteinExistence type="predicted"/>
<reference evidence="1" key="1">
    <citation type="submission" date="2020-05" db="EMBL/GenBank/DDBJ databases">
        <authorList>
            <person name="Chiriac C."/>
            <person name="Salcher M."/>
            <person name="Ghai R."/>
            <person name="Kavagutti S V."/>
        </authorList>
    </citation>
    <scope>NUCLEOTIDE SEQUENCE</scope>
</reference>
<organism evidence="1">
    <name type="scientific">uncultured Caudovirales phage</name>
    <dbReference type="NCBI Taxonomy" id="2100421"/>
    <lineage>
        <taxon>Viruses</taxon>
        <taxon>Duplodnaviria</taxon>
        <taxon>Heunggongvirae</taxon>
        <taxon>Uroviricota</taxon>
        <taxon>Caudoviricetes</taxon>
        <taxon>Peduoviridae</taxon>
        <taxon>Maltschvirus</taxon>
        <taxon>Maltschvirus maltsch</taxon>
    </lineage>
</organism>
<accession>A0A6J5SWD2</accession>